<dbReference type="GO" id="GO:0030288">
    <property type="term" value="C:outer membrane-bounded periplasmic space"/>
    <property type="evidence" value="ECO:0007669"/>
    <property type="project" value="TreeGrafter"/>
</dbReference>
<dbReference type="PROSITE" id="PS50983">
    <property type="entry name" value="FE_B12_PBP"/>
    <property type="match status" value="1"/>
</dbReference>
<protein>
    <submittedName>
        <fullName evidence="7">Ferrichrome-binding periplasmic protein (TC 3.A.1.14.3)</fullName>
    </submittedName>
</protein>
<dbReference type="AlphaFoldDB" id="A0A1X6WL87"/>
<dbReference type="PANTHER" id="PTHR30532">
    <property type="entry name" value="IRON III DICITRATE-BINDING PERIPLASMIC PROTEIN"/>
    <property type="match status" value="1"/>
</dbReference>
<dbReference type="Gene3D" id="3.40.50.1980">
    <property type="entry name" value="Nitrogenase molybdenum iron protein domain"/>
    <property type="match status" value="2"/>
</dbReference>
<feature type="signal peptide" evidence="5">
    <location>
        <begin position="1"/>
        <end position="25"/>
    </location>
</feature>
<comment type="similarity">
    <text evidence="2">Belongs to the bacterial solute-binding protein 8 family.</text>
</comment>
<dbReference type="PROSITE" id="PS51257">
    <property type="entry name" value="PROKAR_LIPOPROTEIN"/>
    <property type="match status" value="1"/>
</dbReference>
<dbReference type="RefSeq" id="WP_086950724.1">
    <property type="nucleotide sequence ID" value="NZ_FWFD01000007.1"/>
</dbReference>
<dbReference type="Proteomes" id="UP000195918">
    <property type="component" value="Unassembled WGS sequence"/>
</dbReference>
<feature type="chain" id="PRO_5039099832" evidence="5">
    <location>
        <begin position="26"/>
        <end position="308"/>
    </location>
</feature>
<evidence type="ECO:0000256" key="3">
    <source>
        <dbReference type="ARBA" id="ARBA00022448"/>
    </source>
</evidence>
<dbReference type="OrthoDB" id="2241086at2"/>
<evidence type="ECO:0000256" key="1">
    <source>
        <dbReference type="ARBA" id="ARBA00004196"/>
    </source>
</evidence>
<dbReference type="InterPro" id="IPR002491">
    <property type="entry name" value="ABC_transptr_periplasmic_BD"/>
</dbReference>
<dbReference type="GO" id="GO:1901678">
    <property type="term" value="P:iron coordination entity transport"/>
    <property type="evidence" value="ECO:0007669"/>
    <property type="project" value="UniProtKB-ARBA"/>
</dbReference>
<sequence>MWKKIISLLGLSLVTILLVSCQSGSQTEIEKTTKVVETEMGKVEVPMKPKNVLVNWYIHDVVSLGVTPVGYQGWAQEAMPKYKEMKEIPVIEKWEKEELLSYEPDLIISYDKEDFKKFSKIAPVIVISEKMTSEERLKFLGEILGKEKEAEEIIKEFNQKLSRSKESFAKEEFKGKTFSIFEDWGSGSYGVYYETGSRGGKLLYDYIGLTYPDKLKELVKKTSQTREGLSYEVAADYFGDYIIWFLQPGFKESEFQKTKIWETIPAVKENRVLIVPGELNGIFYYSDVLSMSHQLDYFTSNFDKLVQK</sequence>
<keyword evidence="3" id="KW-0813">Transport</keyword>
<evidence type="ECO:0000256" key="2">
    <source>
        <dbReference type="ARBA" id="ARBA00008814"/>
    </source>
</evidence>
<dbReference type="PANTHER" id="PTHR30532:SF29">
    <property type="entry name" value="FE(3+) DICITRATE-BINDING PERIPLASMIC PROTEIN"/>
    <property type="match status" value="1"/>
</dbReference>
<proteinExistence type="inferred from homology"/>
<evidence type="ECO:0000256" key="5">
    <source>
        <dbReference type="SAM" id="SignalP"/>
    </source>
</evidence>
<evidence type="ECO:0000256" key="4">
    <source>
        <dbReference type="ARBA" id="ARBA00022729"/>
    </source>
</evidence>
<accession>A0A1X6WL87</accession>
<comment type="subcellular location">
    <subcellularLocation>
        <location evidence="1">Cell envelope</location>
    </subcellularLocation>
</comment>
<evidence type="ECO:0000259" key="6">
    <source>
        <dbReference type="PROSITE" id="PS50983"/>
    </source>
</evidence>
<evidence type="ECO:0000313" key="8">
    <source>
        <dbReference type="Proteomes" id="UP000195918"/>
    </source>
</evidence>
<dbReference type="SUPFAM" id="SSF53807">
    <property type="entry name" value="Helical backbone' metal receptor"/>
    <property type="match status" value="1"/>
</dbReference>
<evidence type="ECO:0000313" key="7">
    <source>
        <dbReference type="EMBL" id="SLM85084.1"/>
    </source>
</evidence>
<dbReference type="EMBL" id="FWFD01000007">
    <property type="protein sequence ID" value="SLM85084.1"/>
    <property type="molecule type" value="Genomic_DNA"/>
</dbReference>
<reference evidence="8" key="1">
    <citation type="submission" date="2017-02" db="EMBL/GenBank/DDBJ databases">
        <authorList>
            <person name="Dridi B."/>
        </authorList>
    </citation>
    <scope>NUCLEOTIDE SEQUENCE [LARGE SCALE GENOMIC DNA]</scope>
    <source>
        <strain evidence="8">bH819</strain>
    </source>
</reference>
<feature type="domain" description="Fe/B12 periplasmic-binding" evidence="6">
    <location>
        <begin position="49"/>
        <end position="306"/>
    </location>
</feature>
<name>A0A1X6WL87_9ENTE</name>
<organism evidence="7 8">
    <name type="scientific">Vagococcus fluvialis bH819</name>
    <dbReference type="NCBI Taxonomy" id="1255619"/>
    <lineage>
        <taxon>Bacteria</taxon>
        <taxon>Bacillati</taxon>
        <taxon>Bacillota</taxon>
        <taxon>Bacilli</taxon>
        <taxon>Lactobacillales</taxon>
        <taxon>Enterococcaceae</taxon>
        <taxon>Vagococcus</taxon>
    </lineage>
</organism>
<keyword evidence="8" id="KW-1185">Reference proteome</keyword>
<gene>
    <name evidence="7" type="ORF">FM121_03235</name>
</gene>
<dbReference type="InterPro" id="IPR051313">
    <property type="entry name" value="Bact_iron-sidero_bind"/>
</dbReference>
<keyword evidence="4 5" id="KW-0732">Signal</keyword>
<dbReference type="Pfam" id="PF01497">
    <property type="entry name" value="Peripla_BP_2"/>
    <property type="match status" value="1"/>
</dbReference>